<dbReference type="KEGG" id="gsh:117346546"/>
<comment type="subcellular location">
    <subcellularLocation>
        <location evidence="1">Nucleus</location>
    </subcellularLocation>
</comment>
<dbReference type="AlphaFoldDB" id="A0A6P8NTJ1"/>
<sequence length="416" mass="46788">MLSEVQPCFQLLRMGLVGTPGSASPVSQDLYTFRPETPHCVFRLGRRPDVCDVLLVSEKNPDLISQVHAEIHAEREESGSGDWRVYIVDCSRHGTYVNDVRVHRSIRVELSDSDMVIFGHKEAEKIPEGTPTLQQQEEPEFYFMFQKVRLCPRDFDAITTPKTLDSSGGGIGGGCFKPVPFTDRRTKDFKKFPSGATLILNSIGSISKLKPQPLTFSRTWREAPHLEREEAVESPRSTLPLPKGDTMNQKAAVAAHSRRKSVHTVLPELEDEVQGLEEPAVQRRKRLCRSESEVELVHCRRMPGPAARGGGSSYKRRLGDSRKNERHREGTPQALQVTPGRKRRGRPRKHPLRETCQVFSQTLFAAEPCAADRCRLPQDDTVAWVQCDDCDSWYHVACVGCSYSAVKDSEFRCGCT</sequence>
<dbReference type="Proteomes" id="UP000515159">
    <property type="component" value="Chromosome 12"/>
</dbReference>
<dbReference type="Gene3D" id="3.30.40.10">
    <property type="entry name" value="Zinc/RING finger domain, C3HC4 (zinc finger)"/>
    <property type="match status" value="1"/>
</dbReference>
<dbReference type="InterPro" id="IPR008984">
    <property type="entry name" value="SMAD_FHA_dom_sf"/>
</dbReference>
<keyword evidence="6" id="KW-1185">Reference proteome</keyword>
<feature type="compositionally biased region" description="Basic and acidic residues" evidence="4">
    <location>
        <begin position="317"/>
        <end position="330"/>
    </location>
</feature>
<dbReference type="GO" id="GO:0010468">
    <property type="term" value="P:regulation of gene expression"/>
    <property type="evidence" value="ECO:0007669"/>
    <property type="project" value="InterPro"/>
</dbReference>
<feature type="region of interest" description="Disordered" evidence="4">
    <location>
        <begin position="302"/>
        <end position="350"/>
    </location>
</feature>
<organism evidence="6 7">
    <name type="scientific">Geotrypetes seraphini</name>
    <name type="common">Gaboon caecilian</name>
    <name type="synonym">Caecilia seraphini</name>
    <dbReference type="NCBI Taxonomy" id="260995"/>
    <lineage>
        <taxon>Eukaryota</taxon>
        <taxon>Metazoa</taxon>
        <taxon>Chordata</taxon>
        <taxon>Craniata</taxon>
        <taxon>Vertebrata</taxon>
        <taxon>Euteleostomi</taxon>
        <taxon>Amphibia</taxon>
        <taxon>Gymnophiona</taxon>
        <taxon>Geotrypetes</taxon>
    </lineage>
</organism>
<name>A0A6P8NTJ1_GEOSA</name>
<dbReference type="GO" id="GO:0005634">
    <property type="term" value="C:nucleus"/>
    <property type="evidence" value="ECO:0007669"/>
    <property type="project" value="UniProtKB-SubCell"/>
</dbReference>
<dbReference type="RefSeq" id="XP_033772185.1">
    <property type="nucleotide sequence ID" value="XM_033916294.1"/>
</dbReference>
<dbReference type="InterPro" id="IPR039095">
    <property type="entry name" value="TCF19_PHD"/>
</dbReference>
<dbReference type="CDD" id="cd15609">
    <property type="entry name" value="PHD_TCF19"/>
    <property type="match status" value="1"/>
</dbReference>
<comment type="function">
    <text evidence="3">Potential transcription factor that may play a role in the regulation of genes involved in cell cycle G1/S transition. May bind to regulatory elements of genes, including the promoter of the transcription factor FOXO1.</text>
</comment>
<dbReference type="GeneID" id="117346546"/>
<dbReference type="PROSITE" id="PS50006">
    <property type="entry name" value="FHA_DOMAIN"/>
    <property type="match status" value="1"/>
</dbReference>
<evidence type="ECO:0000256" key="2">
    <source>
        <dbReference type="ARBA" id="ARBA00023242"/>
    </source>
</evidence>
<reference evidence="7" key="1">
    <citation type="submission" date="2025-08" db="UniProtKB">
        <authorList>
            <consortium name="RefSeq"/>
        </authorList>
    </citation>
    <scope>IDENTIFICATION</scope>
</reference>
<evidence type="ECO:0000313" key="6">
    <source>
        <dbReference type="Proteomes" id="UP000515159"/>
    </source>
</evidence>
<dbReference type="SMART" id="SM00240">
    <property type="entry name" value="FHA"/>
    <property type="match status" value="1"/>
</dbReference>
<dbReference type="Gene3D" id="2.60.200.20">
    <property type="match status" value="1"/>
</dbReference>
<feature type="region of interest" description="Disordered" evidence="4">
    <location>
        <begin position="225"/>
        <end position="245"/>
    </location>
</feature>
<dbReference type="FunCoup" id="A0A6P8NTJ1">
    <property type="interactions" value="825"/>
</dbReference>
<feature type="domain" description="FHA" evidence="5">
    <location>
        <begin position="42"/>
        <end position="102"/>
    </location>
</feature>
<evidence type="ECO:0000256" key="4">
    <source>
        <dbReference type="SAM" id="MobiDB-lite"/>
    </source>
</evidence>
<evidence type="ECO:0000313" key="7">
    <source>
        <dbReference type="RefSeq" id="XP_033772185.1"/>
    </source>
</evidence>
<dbReference type="SUPFAM" id="SSF57903">
    <property type="entry name" value="FYVE/PHD zinc finger"/>
    <property type="match status" value="1"/>
</dbReference>
<proteinExistence type="predicted"/>
<protein>
    <submittedName>
        <fullName evidence="7">Transcription factor 19</fullName>
    </submittedName>
</protein>
<dbReference type="InterPro" id="IPR000253">
    <property type="entry name" value="FHA_dom"/>
</dbReference>
<dbReference type="PANTHER" id="PTHR15464:SF1">
    <property type="entry name" value="TRANSCRIPTION FACTOR 19"/>
    <property type="match status" value="1"/>
</dbReference>
<dbReference type="SUPFAM" id="SSF49879">
    <property type="entry name" value="SMAD/FHA domain"/>
    <property type="match status" value="1"/>
</dbReference>
<evidence type="ECO:0000256" key="1">
    <source>
        <dbReference type="ARBA" id="ARBA00004123"/>
    </source>
</evidence>
<gene>
    <name evidence="7" type="primary">TCF19</name>
</gene>
<evidence type="ECO:0000256" key="3">
    <source>
        <dbReference type="ARBA" id="ARBA00093325"/>
    </source>
</evidence>
<dbReference type="CTD" id="6941"/>
<dbReference type="OrthoDB" id="436852at2759"/>
<keyword evidence="2" id="KW-0539">Nucleus</keyword>
<dbReference type="CDD" id="cd22685">
    <property type="entry name" value="FHA_TCF19"/>
    <property type="match status" value="1"/>
</dbReference>
<accession>A0A6P8NTJ1</accession>
<dbReference type="PANTHER" id="PTHR15464">
    <property type="entry name" value="TRANSCRIPTION FACTOR 19"/>
    <property type="match status" value="1"/>
</dbReference>
<dbReference type="InterPro" id="IPR013083">
    <property type="entry name" value="Znf_RING/FYVE/PHD"/>
</dbReference>
<dbReference type="InterPro" id="IPR042803">
    <property type="entry name" value="TCF19"/>
</dbReference>
<evidence type="ECO:0000259" key="5">
    <source>
        <dbReference type="PROSITE" id="PS50006"/>
    </source>
</evidence>
<dbReference type="InterPro" id="IPR011011">
    <property type="entry name" value="Znf_FYVE_PHD"/>
</dbReference>
<dbReference type="Pfam" id="PF00498">
    <property type="entry name" value="FHA"/>
    <property type="match status" value="1"/>
</dbReference>
<feature type="compositionally biased region" description="Basic residues" evidence="4">
    <location>
        <begin position="340"/>
        <end position="350"/>
    </location>
</feature>
<dbReference type="InParanoid" id="A0A6P8NTJ1"/>